<dbReference type="Gene3D" id="3.10.10.10">
    <property type="entry name" value="HIV Type 1 Reverse Transcriptase, subunit A, domain 1"/>
    <property type="match status" value="1"/>
</dbReference>
<dbReference type="SUPFAM" id="SSF50630">
    <property type="entry name" value="Acid proteases"/>
    <property type="match status" value="1"/>
</dbReference>
<name>A0AAD9MQ64_9ANNE</name>
<dbReference type="CDD" id="cd01647">
    <property type="entry name" value="RT_LTR"/>
    <property type="match status" value="1"/>
</dbReference>
<dbReference type="InterPro" id="IPR043502">
    <property type="entry name" value="DNA/RNA_pol_sf"/>
</dbReference>
<keyword evidence="3" id="KW-1185">Reference proteome</keyword>
<dbReference type="SUPFAM" id="SSF56672">
    <property type="entry name" value="DNA/RNA polymerases"/>
    <property type="match status" value="1"/>
</dbReference>
<dbReference type="InterPro" id="IPR050951">
    <property type="entry name" value="Retrovirus_Pol_polyprotein"/>
</dbReference>
<evidence type="ECO:0000313" key="2">
    <source>
        <dbReference type="EMBL" id="KAK2139676.1"/>
    </source>
</evidence>
<dbReference type="GO" id="GO:0004190">
    <property type="term" value="F:aspartic-type endopeptidase activity"/>
    <property type="evidence" value="ECO:0007669"/>
    <property type="project" value="InterPro"/>
</dbReference>
<dbReference type="InterPro" id="IPR000477">
    <property type="entry name" value="RT_dom"/>
</dbReference>
<dbReference type="PANTHER" id="PTHR37984:SF11">
    <property type="entry name" value="INTEGRASE CATALYTIC DOMAIN-CONTAINING PROTEIN"/>
    <property type="match status" value="1"/>
</dbReference>
<dbReference type="Pfam" id="PF00078">
    <property type="entry name" value="RVT_1"/>
    <property type="match status" value="1"/>
</dbReference>
<evidence type="ECO:0000259" key="1">
    <source>
        <dbReference type="Pfam" id="PF00078"/>
    </source>
</evidence>
<evidence type="ECO:0000313" key="3">
    <source>
        <dbReference type="Proteomes" id="UP001208570"/>
    </source>
</evidence>
<organism evidence="2 3">
    <name type="scientific">Paralvinella palmiformis</name>
    <dbReference type="NCBI Taxonomy" id="53620"/>
    <lineage>
        <taxon>Eukaryota</taxon>
        <taxon>Metazoa</taxon>
        <taxon>Spiralia</taxon>
        <taxon>Lophotrochozoa</taxon>
        <taxon>Annelida</taxon>
        <taxon>Polychaeta</taxon>
        <taxon>Sedentaria</taxon>
        <taxon>Canalipalpata</taxon>
        <taxon>Terebellida</taxon>
        <taxon>Terebelliformia</taxon>
        <taxon>Alvinellidae</taxon>
        <taxon>Paralvinella</taxon>
    </lineage>
</organism>
<dbReference type="Proteomes" id="UP001208570">
    <property type="component" value="Unassembled WGS sequence"/>
</dbReference>
<reference evidence="2" key="1">
    <citation type="journal article" date="2023" name="Mol. Biol. Evol.">
        <title>Third-Generation Sequencing Reveals the Adaptive Role of the Epigenome in Three Deep-Sea Polychaetes.</title>
        <authorList>
            <person name="Perez M."/>
            <person name="Aroh O."/>
            <person name="Sun Y."/>
            <person name="Lan Y."/>
            <person name="Juniper S.K."/>
            <person name="Young C.R."/>
            <person name="Angers B."/>
            <person name="Qian P.Y."/>
        </authorList>
    </citation>
    <scope>NUCLEOTIDE SEQUENCE</scope>
    <source>
        <strain evidence="2">P08H-3</strain>
    </source>
</reference>
<dbReference type="InterPro" id="IPR001969">
    <property type="entry name" value="Aspartic_peptidase_AS"/>
</dbReference>
<feature type="domain" description="Reverse transcriptase" evidence="1">
    <location>
        <begin position="212"/>
        <end position="315"/>
    </location>
</feature>
<dbReference type="PANTHER" id="PTHR37984">
    <property type="entry name" value="PROTEIN CBG26694"/>
    <property type="match status" value="1"/>
</dbReference>
<dbReference type="GO" id="GO:0006508">
    <property type="term" value="P:proteolysis"/>
    <property type="evidence" value="ECO:0007669"/>
    <property type="project" value="InterPro"/>
</dbReference>
<dbReference type="EMBL" id="JAODUP010001659">
    <property type="protein sequence ID" value="KAK2139676.1"/>
    <property type="molecule type" value="Genomic_DNA"/>
</dbReference>
<dbReference type="CDD" id="cd00303">
    <property type="entry name" value="retropepsin_like"/>
    <property type="match status" value="1"/>
</dbReference>
<protein>
    <recommendedName>
        <fullName evidence="1">Reverse transcriptase domain-containing protein</fullName>
    </recommendedName>
</protein>
<gene>
    <name evidence="2" type="ORF">LSH36_1659g00007</name>
</gene>
<dbReference type="InterPro" id="IPR021109">
    <property type="entry name" value="Peptidase_aspartic_dom_sf"/>
</dbReference>
<proteinExistence type="predicted"/>
<dbReference type="Gene3D" id="3.30.70.270">
    <property type="match status" value="1"/>
</dbReference>
<comment type="caution">
    <text evidence="2">The sequence shown here is derived from an EMBL/GenBank/DDBJ whole genome shotgun (WGS) entry which is preliminary data.</text>
</comment>
<accession>A0AAD9MQ64</accession>
<sequence>MYRKHKEVNDVNKPLVTVMINNSAVKVLIDTGSSINLVDEETFKSLKKRPMLTKEHNPIITYAGRPMNIRGKFSAEISGNYATISSTVYVTCEEKGNLLSYETAVLLQYVPEICEVNKVRESISEKTTNHYSKLCEEYKDLFESIGKLKGVHVKLHVDEMIQPVQNCHRRIPYHIREKVQEQLEKVKLLDIIDEVTDGPTPWVSPIVAQPKPKKPNKLRICVDMREANQAIRRVRHVTPTIDDTIFELNGSSYFTKLYLNKGYHQLELAPESRYITTFSANQKLWRYKRLMFGLSSAAEVFQNAIQTTLQGIQHQRRCFGTWLHTG</sequence>
<dbReference type="Gene3D" id="2.40.70.10">
    <property type="entry name" value="Acid Proteases"/>
    <property type="match status" value="1"/>
</dbReference>
<dbReference type="AlphaFoldDB" id="A0AAD9MQ64"/>
<dbReference type="PROSITE" id="PS00141">
    <property type="entry name" value="ASP_PROTEASE"/>
    <property type="match status" value="1"/>
</dbReference>
<dbReference type="InterPro" id="IPR043128">
    <property type="entry name" value="Rev_trsase/Diguanyl_cyclase"/>
</dbReference>